<dbReference type="PANTHER" id="PTHR23057:SF0">
    <property type="entry name" value="JUXTAPOSED WITH ANOTHER ZINC FINGER PROTEIN 1"/>
    <property type="match status" value="1"/>
</dbReference>
<feature type="region of interest" description="Disordered" evidence="5">
    <location>
        <begin position="258"/>
        <end position="321"/>
    </location>
</feature>
<keyword evidence="2" id="KW-0677">Repeat</keyword>
<dbReference type="EMBL" id="MU157827">
    <property type="protein sequence ID" value="KAF9534006.1"/>
    <property type="molecule type" value="Genomic_DNA"/>
</dbReference>
<feature type="region of interest" description="Disordered" evidence="5">
    <location>
        <begin position="1"/>
        <end position="20"/>
    </location>
</feature>
<proteinExistence type="predicted"/>
<organism evidence="6 7">
    <name type="scientific">Crepidotus variabilis</name>
    <dbReference type="NCBI Taxonomy" id="179855"/>
    <lineage>
        <taxon>Eukaryota</taxon>
        <taxon>Fungi</taxon>
        <taxon>Dikarya</taxon>
        <taxon>Basidiomycota</taxon>
        <taxon>Agaricomycotina</taxon>
        <taxon>Agaricomycetes</taxon>
        <taxon>Agaricomycetidae</taxon>
        <taxon>Agaricales</taxon>
        <taxon>Agaricineae</taxon>
        <taxon>Crepidotaceae</taxon>
        <taxon>Crepidotus</taxon>
    </lineage>
</organism>
<evidence type="ECO:0000256" key="5">
    <source>
        <dbReference type="SAM" id="MobiDB-lite"/>
    </source>
</evidence>
<evidence type="ECO:0000313" key="6">
    <source>
        <dbReference type="EMBL" id="KAF9534006.1"/>
    </source>
</evidence>
<sequence length="379" mass="41225">MNSLVNQTHAATSSCPARPHMPLIKNTPRLQCTIPNPPLKTGHLEPSLETSTLAAMLDMDNKLIGSTPDGDQSNIDHITILERVVCSNFSCCGTQHSDLHALLAHFEGDHVVVLAPNGKRVFPVALHPSSGESTPASSRSSSVSPSLPSSPITPPFSIPSSPSDAKFSISLANHQSGRTVPPVYTPFTPCWPLEPAYSLPDHSEIVIVQEPTFDFSTQPSLLPPLQLEAPATVDSSESEFGDDEANILTDDDVSLSLPVSNLRHDTPQRHSEIPKAIRSTKEKRGGGMFESSAQHTTSSKPSKSRRGVSSSTSHSRRREKMFRCPKEGCVKAYLNPNGLKYHLEKGTCKLEDDDAQSTSEKNPNRLHQLHPGDHPRLLR</sequence>
<dbReference type="GO" id="GO:0008270">
    <property type="term" value="F:zinc ion binding"/>
    <property type="evidence" value="ECO:0007669"/>
    <property type="project" value="UniProtKB-KW"/>
</dbReference>
<feature type="compositionally biased region" description="Polar residues" evidence="5">
    <location>
        <begin position="1"/>
        <end position="15"/>
    </location>
</feature>
<evidence type="ECO:0000256" key="1">
    <source>
        <dbReference type="ARBA" id="ARBA00022723"/>
    </source>
</evidence>
<keyword evidence="3" id="KW-0863">Zinc-finger</keyword>
<dbReference type="Proteomes" id="UP000807306">
    <property type="component" value="Unassembled WGS sequence"/>
</dbReference>
<evidence type="ECO:0000256" key="3">
    <source>
        <dbReference type="ARBA" id="ARBA00022771"/>
    </source>
</evidence>
<protein>
    <recommendedName>
        <fullName evidence="8">C2H2-type domain-containing protein</fullName>
    </recommendedName>
</protein>
<feature type="compositionally biased region" description="Low complexity" evidence="5">
    <location>
        <begin position="128"/>
        <end position="150"/>
    </location>
</feature>
<feature type="compositionally biased region" description="Basic and acidic residues" evidence="5">
    <location>
        <begin position="262"/>
        <end position="285"/>
    </location>
</feature>
<dbReference type="AlphaFoldDB" id="A0A9P6ERN2"/>
<feature type="region of interest" description="Disordered" evidence="5">
    <location>
        <begin position="352"/>
        <end position="379"/>
    </location>
</feature>
<keyword evidence="7" id="KW-1185">Reference proteome</keyword>
<evidence type="ECO:0000256" key="2">
    <source>
        <dbReference type="ARBA" id="ARBA00022737"/>
    </source>
</evidence>
<keyword evidence="1" id="KW-0479">Metal-binding</keyword>
<name>A0A9P6ERN2_9AGAR</name>
<feature type="region of interest" description="Disordered" evidence="5">
    <location>
        <begin position="125"/>
        <end position="161"/>
    </location>
</feature>
<dbReference type="InterPro" id="IPR051580">
    <property type="entry name" value="ZnF-Chromatin_assoc"/>
</dbReference>
<accession>A0A9P6ERN2</accession>
<evidence type="ECO:0000313" key="7">
    <source>
        <dbReference type="Proteomes" id="UP000807306"/>
    </source>
</evidence>
<evidence type="ECO:0008006" key="8">
    <source>
        <dbReference type="Google" id="ProtNLM"/>
    </source>
</evidence>
<dbReference type="GO" id="GO:0005634">
    <property type="term" value="C:nucleus"/>
    <property type="evidence" value="ECO:0007669"/>
    <property type="project" value="TreeGrafter"/>
</dbReference>
<feature type="compositionally biased region" description="Basic and acidic residues" evidence="5">
    <location>
        <begin position="370"/>
        <end position="379"/>
    </location>
</feature>
<comment type="caution">
    <text evidence="6">The sequence shown here is derived from an EMBL/GenBank/DDBJ whole genome shotgun (WGS) entry which is preliminary data.</text>
</comment>
<dbReference type="OrthoDB" id="3269380at2759"/>
<evidence type="ECO:0000256" key="4">
    <source>
        <dbReference type="ARBA" id="ARBA00022833"/>
    </source>
</evidence>
<gene>
    <name evidence="6" type="ORF">CPB83DRAFT_419477</name>
</gene>
<keyword evidence="4" id="KW-0862">Zinc</keyword>
<reference evidence="6" key="1">
    <citation type="submission" date="2020-11" db="EMBL/GenBank/DDBJ databases">
        <authorList>
            <consortium name="DOE Joint Genome Institute"/>
            <person name="Ahrendt S."/>
            <person name="Riley R."/>
            <person name="Andreopoulos W."/>
            <person name="Labutti K."/>
            <person name="Pangilinan J."/>
            <person name="Ruiz-Duenas F.J."/>
            <person name="Barrasa J.M."/>
            <person name="Sanchez-Garcia M."/>
            <person name="Camarero S."/>
            <person name="Miyauchi S."/>
            <person name="Serrano A."/>
            <person name="Linde D."/>
            <person name="Babiker R."/>
            <person name="Drula E."/>
            <person name="Ayuso-Fernandez I."/>
            <person name="Pacheco R."/>
            <person name="Padilla G."/>
            <person name="Ferreira P."/>
            <person name="Barriuso J."/>
            <person name="Kellner H."/>
            <person name="Castanera R."/>
            <person name="Alfaro M."/>
            <person name="Ramirez L."/>
            <person name="Pisabarro A.G."/>
            <person name="Kuo A."/>
            <person name="Tritt A."/>
            <person name="Lipzen A."/>
            <person name="He G."/>
            <person name="Yan M."/>
            <person name="Ng V."/>
            <person name="Cullen D."/>
            <person name="Martin F."/>
            <person name="Rosso M.-N."/>
            <person name="Henrissat B."/>
            <person name="Hibbett D."/>
            <person name="Martinez A.T."/>
            <person name="Grigoriev I.V."/>
        </authorList>
    </citation>
    <scope>NUCLEOTIDE SEQUENCE</scope>
    <source>
        <strain evidence="6">CBS 506.95</strain>
    </source>
</reference>
<dbReference type="PANTHER" id="PTHR23057">
    <property type="entry name" value="JUXTAPOSED WITH ANOTHER ZINC FINGER PROTEIN 1"/>
    <property type="match status" value="1"/>
</dbReference>